<dbReference type="Pfam" id="PF07578">
    <property type="entry name" value="LAB_N"/>
    <property type="match status" value="1"/>
</dbReference>
<comment type="caution">
    <text evidence="3">The sequence shown here is derived from an EMBL/GenBank/DDBJ whole genome shotgun (WGS) entry which is preliminary data.</text>
</comment>
<dbReference type="EMBL" id="LUUJ01000096">
    <property type="protein sequence ID" value="OAI13731.1"/>
    <property type="molecule type" value="Genomic_DNA"/>
</dbReference>
<dbReference type="SMART" id="SM01259">
    <property type="entry name" value="LAB_N"/>
    <property type="match status" value="1"/>
</dbReference>
<dbReference type="Gene3D" id="1.20.1280.290">
    <property type="match status" value="1"/>
</dbReference>
<dbReference type="GO" id="GO:0016020">
    <property type="term" value="C:membrane"/>
    <property type="evidence" value="ECO:0007669"/>
    <property type="project" value="GOC"/>
</dbReference>
<dbReference type="Proteomes" id="UP000077857">
    <property type="component" value="Unassembled WGS sequence"/>
</dbReference>
<feature type="transmembrane region" description="Helical" evidence="1">
    <location>
        <begin position="86"/>
        <end position="103"/>
    </location>
</feature>
<accession>A0A177N789</accession>
<evidence type="ECO:0000259" key="2">
    <source>
        <dbReference type="SMART" id="SM01259"/>
    </source>
</evidence>
<dbReference type="RefSeq" id="WP_064041369.1">
    <property type="nucleotide sequence ID" value="NZ_LUUJ01000096.1"/>
</dbReference>
<dbReference type="InterPro" id="IPR011499">
    <property type="entry name" value="Lipid_A_biosynth_N"/>
</dbReference>
<dbReference type="GO" id="GO:0009245">
    <property type="term" value="P:lipid A biosynthetic process"/>
    <property type="evidence" value="ECO:0007669"/>
    <property type="project" value="InterPro"/>
</dbReference>
<keyword evidence="1" id="KW-0472">Membrane</keyword>
<protein>
    <submittedName>
        <fullName evidence="3">Lipid-A-disaccharide synthase</fullName>
    </submittedName>
</protein>
<reference evidence="3 4" key="1">
    <citation type="submission" date="2016-03" db="EMBL/GenBank/DDBJ databases">
        <authorList>
            <person name="Ploux O."/>
        </authorList>
    </citation>
    <scope>NUCLEOTIDE SEQUENCE [LARGE SCALE GENOMIC DNA]</scope>
    <source>
        <strain evidence="3 4">R-45378</strain>
    </source>
</reference>
<keyword evidence="1" id="KW-0812">Transmembrane</keyword>
<dbReference type="GO" id="GO:0008915">
    <property type="term" value="F:lipid-A-disaccharide synthase activity"/>
    <property type="evidence" value="ECO:0007669"/>
    <property type="project" value="InterPro"/>
</dbReference>
<gene>
    <name evidence="3" type="ORF">A1507_16740</name>
</gene>
<organism evidence="3 4">
    <name type="scientific">Methylomonas koyamae</name>
    <dbReference type="NCBI Taxonomy" id="702114"/>
    <lineage>
        <taxon>Bacteria</taxon>
        <taxon>Pseudomonadati</taxon>
        <taxon>Pseudomonadota</taxon>
        <taxon>Gammaproteobacteria</taxon>
        <taxon>Methylococcales</taxon>
        <taxon>Methylococcaceae</taxon>
        <taxon>Methylomonas</taxon>
    </lineage>
</organism>
<feature type="domain" description="Lipid A biosynthesis N-terminal" evidence="2">
    <location>
        <begin position="33"/>
        <end position="104"/>
    </location>
</feature>
<evidence type="ECO:0000313" key="3">
    <source>
        <dbReference type="EMBL" id="OAI13731.1"/>
    </source>
</evidence>
<proteinExistence type="predicted"/>
<name>A0A177N789_9GAMM</name>
<feature type="transmembrane region" description="Helical" evidence="1">
    <location>
        <begin position="28"/>
        <end position="47"/>
    </location>
</feature>
<feature type="transmembrane region" description="Helical" evidence="1">
    <location>
        <begin position="59"/>
        <end position="80"/>
    </location>
</feature>
<dbReference type="OrthoDB" id="9793186at2"/>
<sequence length="123" mass="14166">MEQGIFNFLGRVLDKWQHHLSSMDSNDIIWLTIGLVGQSLFMMRFIVQWIHSERHQKSIIPVSFWYFSLSGGVIVLLYGIHRVDPVIILGQLPGTFVYARNLMLIRREHRDALAELADEDSGG</sequence>
<evidence type="ECO:0000256" key="1">
    <source>
        <dbReference type="SAM" id="Phobius"/>
    </source>
</evidence>
<evidence type="ECO:0000313" key="4">
    <source>
        <dbReference type="Proteomes" id="UP000077857"/>
    </source>
</evidence>
<dbReference type="AlphaFoldDB" id="A0A177N789"/>
<keyword evidence="1" id="KW-1133">Transmembrane helix</keyword>